<reference evidence="2" key="1">
    <citation type="submission" date="2021-04" db="EMBL/GenBank/DDBJ databases">
        <title>novel species isolated from subtropical streams in China.</title>
        <authorList>
            <person name="Lu H."/>
        </authorList>
    </citation>
    <scope>NUCLEOTIDE SEQUENCE</scope>
    <source>
        <strain evidence="2">LFS511W</strain>
    </source>
</reference>
<accession>A0A941DL28</accession>
<dbReference type="AlphaFoldDB" id="A0A941DL28"/>
<comment type="caution">
    <text evidence="2">The sequence shown here is derived from an EMBL/GenBank/DDBJ whole genome shotgun (WGS) entry which is preliminary data.</text>
</comment>
<name>A0A941DL28_9BURK</name>
<dbReference type="Pfam" id="PF07978">
    <property type="entry name" value="NIPSNAP"/>
    <property type="match status" value="1"/>
</dbReference>
<evidence type="ECO:0000313" key="2">
    <source>
        <dbReference type="EMBL" id="MBR7781564.1"/>
    </source>
</evidence>
<evidence type="ECO:0000259" key="1">
    <source>
        <dbReference type="Pfam" id="PF07978"/>
    </source>
</evidence>
<dbReference type="Proteomes" id="UP000680067">
    <property type="component" value="Unassembled WGS sequence"/>
</dbReference>
<dbReference type="Gene3D" id="3.30.70.100">
    <property type="match status" value="1"/>
</dbReference>
<keyword evidence="3" id="KW-1185">Reference proteome</keyword>
<dbReference type="EMBL" id="JAGSPN010000003">
    <property type="protein sequence ID" value="MBR7781564.1"/>
    <property type="molecule type" value="Genomic_DNA"/>
</dbReference>
<dbReference type="InterPro" id="IPR012577">
    <property type="entry name" value="NIPSNAP"/>
</dbReference>
<feature type="domain" description="NIPSNAP" evidence="1">
    <location>
        <begin position="8"/>
        <end position="81"/>
    </location>
</feature>
<dbReference type="InterPro" id="IPR011008">
    <property type="entry name" value="Dimeric_a/b-barrel"/>
</dbReference>
<gene>
    <name evidence="2" type="ORF">KDM89_05405</name>
</gene>
<dbReference type="RefSeq" id="WP_212686922.1">
    <property type="nucleotide sequence ID" value="NZ_JAGSPN010000003.1"/>
</dbReference>
<proteinExistence type="predicted"/>
<sequence length="114" mass="13118">MHEKPLIEMRCYRLHAGKAQTFEKLMQEQSLPLLRSSGCEVVYVGASLDKPEHYVLIRAYQDLADREQSQQAFYSSAAWREGPRAAILDCIESSVDFLQQRSVLTNIFTKVNHE</sequence>
<organism evidence="2 3">
    <name type="scientific">Undibacterium luofuense</name>
    <dbReference type="NCBI Taxonomy" id="2828733"/>
    <lineage>
        <taxon>Bacteria</taxon>
        <taxon>Pseudomonadati</taxon>
        <taxon>Pseudomonadota</taxon>
        <taxon>Betaproteobacteria</taxon>
        <taxon>Burkholderiales</taxon>
        <taxon>Oxalobacteraceae</taxon>
        <taxon>Undibacterium</taxon>
    </lineage>
</organism>
<protein>
    <submittedName>
        <fullName evidence="2">NIPSNAP family protein</fullName>
    </submittedName>
</protein>
<evidence type="ECO:0000313" key="3">
    <source>
        <dbReference type="Proteomes" id="UP000680067"/>
    </source>
</evidence>
<dbReference type="SUPFAM" id="SSF54909">
    <property type="entry name" value="Dimeric alpha+beta barrel"/>
    <property type="match status" value="1"/>
</dbReference>